<dbReference type="InterPro" id="IPR003657">
    <property type="entry name" value="WRKY_dom"/>
</dbReference>
<evidence type="ECO:0000256" key="4">
    <source>
        <dbReference type="ARBA" id="ARBA00023163"/>
    </source>
</evidence>
<organism evidence="7 8">
    <name type="scientific">Ceratopteris richardii</name>
    <name type="common">Triangle waterfern</name>
    <dbReference type="NCBI Taxonomy" id="49495"/>
    <lineage>
        <taxon>Eukaryota</taxon>
        <taxon>Viridiplantae</taxon>
        <taxon>Streptophyta</taxon>
        <taxon>Embryophyta</taxon>
        <taxon>Tracheophyta</taxon>
        <taxon>Polypodiopsida</taxon>
        <taxon>Polypodiidae</taxon>
        <taxon>Polypodiales</taxon>
        <taxon>Pteridineae</taxon>
        <taxon>Pteridaceae</taxon>
        <taxon>Parkerioideae</taxon>
        <taxon>Ceratopteris</taxon>
    </lineage>
</organism>
<comment type="caution">
    <text evidence="7">The sequence shown here is derived from an EMBL/GenBank/DDBJ whole genome shotgun (WGS) entry which is preliminary data.</text>
</comment>
<reference evidence="7" key="1">
    <citation type="submission" date="2021-08" db="EMBL/GenBank/DDBJ databases">
        <title>WGS assembly of Ceratopteris richardii.</title>
        <authorList>
            <person name="Marchant D.B."/>
            <person name="Chen G."/>
            <person name="Jenkins J."/>
            <person name="Shu S."/>
            <person name="Leebens-Mack J."/>
            <person name="Grimwood J."/>
            <person name="Schmutz J."/>
            <person name="Soltis P."/>
            <person name="Soltis D."/>
            <person name="Chen Z.-H."/>
        </authorList>
    </citation>
    <scope>NUCLEOTIDE SEQUENCE</scope>
    <source>
        <strain evidence="7">Whitten #5841</strain>
        <tissue evidence="7">Leaf</tissue>
    </source>
</reference>
<dbReference type="AlphaFoldDB" id="A0A8T2TDC4"/>
<dbReference type="Pfam" id="PF03106">
    <property type="entry name" value="WRKY"/>
    <property type="match status" value="1"/>
</dbReference>
<proteinExistence type="predicted"/>
<dbReference type="EMBL" id="CM035418">
    <property type="protein sequence ID" value="KAH7421261.1"/>
    <property type="molecule type" value="Genomic_DNA"/>
</dbReference>
<evidence type="ECO:0000256" key="1">
    <source>
        <dbReference type="ARBA" id="ARBA00004123"/>
    </source>
</evidence>
<dbReference type="OrthoDB" id="1915472at2759"/>
<evidence type="ECO:0000256" key="3">
    <source>
        <dbReference type="ARBA" id="ARBA00023125"/>
    </source>
</evidence>
<keyword evidence="2" id="KW-0805">Transcription regulation</keyword>
<dbReference type="SUPFAM" id="SSF118290">
    <property type="entry name" value="WRKY DNA-binding domain"/>
    <property type="match status" value="1"/>
</dbReference>
<keyword evidence="4" id="KW-0804">Transcription</keyword>
<dbReference type="PANTHER" id="PTHR31221:SF334">
    <property type="entry name" value="WRKY TRANSCRIPTION FACTOR 57-RELATED"/>
    <property type="match status" value="1"/>
</dbReference>
<evidence type="ECO:0000256" key="2">
    <source>
        <dbReference type="ARBA" id="ARBA00023015"/>
    </source>
</evidence>
<comment type="subcellular location">
    <subcellularLocation>
        <location evidence="1">Nucleus</location>
    </subcellularLocation>
</comment>
<protein>
    <recommendedName>
        <fullName evidence="6">WRKY domain-containing protein</fullName>
    </recommendedName>
</protein>
<sequence length="159" mass="18093">MDILYEIVNERTGDASNMGNAIEGGIIPGDSPLNFRSSFLNPTSGTTLTGSRSYRYSSRQLNDAEAVRFHIMSSTINVCDGFAWLKYGEKKIKHNLYPRCYFRCAHPNCTVSRQREASSDMQGMVSITYFGKHNHLPPQEQTLNTRRKKREVYITESQS</sequence>
<accession>A0A8T2TDC4</accession>
<dbReference type="PROSITE" id="PS50811">
    <property type="entry name" value="WRKY"/>
    <property type="match status" value="1"/>
</dbReference>
<dbReference type="GO" id="GO:0005634">
    <property type="term" value="C:nucleus"/>
    <property type="evidence" value="ECO:0007669"/>
    <property type="project" value="UniProtKB-SubCell"/>
</dbReference>
<dbReference type="PANTHER" id="PTHR31221">
    <property type="entry name" value="WRKY TRANSCRIPTION FACTOR PROTEIN 1-RELATED"/>
    <property type="match status" value="1"/>
</dbReference>
<evidence type="ECO:0000313" key="7">
    <source>
        <dbReference type="EMBL" id="KAH7421261.1"/>
    </source>
</evidence>
<name>A0A8T2TDC4_CERRI</name>
<evidence type="ECO:0000259" key="6">
    <source>
        <dbReference type="PROSITE" id="PS50811"/>
    </source>
</evidence>
<feature type="domain" description="WRKY" evidence="6">
    <location>
        <begin position="73"/>
        <end position="138"/>
    </location>
</feature>
<dbReference type="GO" id="GO:0003700">
    <property type="term" value="F:DNA-binding transcription factor activity"/>
    <property type="evidence" value="ECO:0007669"/>
    <property type="project" value="InterPro"/>
</dbReference>
<keyword evidence="8" id="KW-1185">Reference proteome</keyword>
<keyword evidence="5" id="KW-0539">Nucleus</keyword>
<evidence type="ECO:0000313" key="8">
    <source>
        <dbReference type="Proteomes" id="UP000825935"/>
    </source>
</evidence>
<dbReference type="Proteomes" id="UP000825935">
    <property type="component" value="Chromosome 13"/>
</dbReference>
<dbReference type="GO" id="GO:0043565">
    <property type="term" value="F:sequence-specific DNA binding"/>
    <property type="evidence" value="ECO:0007669"/>
    <property type="project" value="InterPro"/>
</dbReference>
<dbReference type="SMART" id="SM00774">
    <property type="entry name" value="WRKY"/>
    <property type="match status" value="1"/>
</dbReference>
<keyword evidence="3" id="KW-0238">DNA-binding</keyword>
<dbReference type="InterPro" id="IPR036576">
    <property type="entry name" value="WRKY_dom_sf"/>
</dbReference>
<dbReference type="InterPro" id="IPR044810">
    <property type="entry name" value="WRKY_plant"/>
</dbReference>
<gene>
    <name evidence="7" type="ORF">KP509_13G048600</name>
</gene>
<dbReference type="Gene3D" id="2.20.25.80">
    <property type="entry name" value="WRKY domain"/>
    <property type="match status" value="1"/>
</dbReference>
<evidence type="ECO:0000256" key="5">
    <source>
        <dbReference type="ARBA" id="ARBA00023242"/>
    </source>
</evidence>